<dbReference type="Proteomes" id="UP000250235">
    <property type="component" value="Unassembled WGS sequence"/>
</dbReference>
<name>A0A2Z7ACF9_9LAMI</name>
<protein>
    <submittedName>
        <fullName evidence="2">Uncharacterized protein</fullName>
    </submittedName>
</protein>
<proteinExistence type="predicted"/>
<gene>
    <name evidence="2" type="ORF">F511_32176</name>
</gene>
<dbReference type="AlphaFoldDB" id="A0A2Z7ACF9"/>
<dbReference type="EMBL" id="KV017228">
    <property type="protein sequence ID" value="KZV18737.1"/>
    <property type="molecule type" value="Genomic_DNA"/>
</dbReference>
<organism evidence="2 3">
    <name type="scientific">Dorcoceras hygrometricum</name>
    <dbReference type="NCBI Taxonomy" id="472368"/>
    <lineage>
        <taxon>Eukaryota</taxon>
        <taxon>Viridiplantae</taxon>
        <taxon>Streptophyta</taxon>
        <taxon>Embryophyta</taxon>
        <taxon>Tracheophyta</taxon>
        <taxon>Spermatophyta</taxon>
        <taxon>Magnoliopsida</taxon>
        <taxon>eudicotyledons</taxon>
        <taxon>Gunneridae</taxon>
        <taxon>Pentapetalae</taxon>
        <taxon>asterids</taxon>
        <taxon>lamiids</taxon>
        <taxon>Lamiales</taxon>
        <taxon>Gesneriaceae</taxon>
        <taxon>Didymocarpoideae</taxon>
        <taxon>Trichosporeae</taxon>
        <taxon>Loxocarpinae</taxon>
        <taxon>Dorcoceras</taxon>
    </lineage>
</organism>
<evidence type="ECO:0000313" key="2">
    <source>
        <dbReference type="EMBL" id="KZV18737.1"/>
    </source>
</evidence>
<reference evidence="2 3" key="1">
    <citation type="journal article" date="2015" name="Proc. Natl. Acad. Sci. U.S.A.">
        <title>The resurrection genome of Boea hygrometrica: A blueprint for survival of dehydration.</title>
        <authorList>
            <person name="Xiao L."/>
            <person name="Yang G."/>
            <person name="Zhang L."/>
            <person name="Yang X."/>
            <person name="Zhao S."/>
            <person name="Ji Z."/>
            <person name="Zhou Q."/>
            <person name="Hu M."/>
            <person name="Wang Y."/>
            <person name="Chen M."/>
            <person name="Xu Y."/>
            <person name="Jin H."/>
            <person name="Xiao X."/>
            <person name="Hu G."/>
            <person name="Bao F."/>
            <person name="Hu Y."/>
            <person name="Wan P."/>
            <person name="Li L."/>
            <person name="Deng X."/>
            <person name="Kuang T."/>
            <person name="Xiang C."/>
            <person name="Zhu J.K."/>
            <person name="Oliver M.J."/>
            <person name="He Y."/>
        </authorList>
    </citation>
    <scope>NUCLEOTIDE SEQUENCE [LARGE SCALE GENOMIC DNA]</scope>
    <source>
        <strain evidence="3">cv. XS01</strain>
    </source>
</reference>
<feature type="region of interest" description="Disordered" evidence="1">
    <location>
        <begin position="43"/>
        <end position="63"/>
    </location>
</feature>
<evidence type="ECO:0000313" key="3">
    <source>
        <dbReference type="Proteomes" id="UP000250235"/>
    </source>
</evidence>
<feature type="compositionally biased region" description="Basic residues" evidence="1">
    <location>
        <begin position="51"/>
        <end position="63"/>
    </location>
</feature>
<accession>A0A2Z7ACF9</accession>
<sequence>MGIDQLGFQSVQLGYLKILPIVTGTQGNGHRPAGVPVCPAWLPEDPANGQRRPKQHKSRKRIRVQPDEGILDLVMDRIGDNLPQSTEKSRILVIPVGARHKCQQAGGRIRIPDKSRSKQLRKSTAIYRRRVRMNNIYRGFTGENDEEYRVQNTLSVEHHLENATTELQIQCISHSITILTADHSTSKSEHPEITISVTKLNPKAD</sequence>
<evidence type="ECO:0000256" key="1">
    <source>
        <dbReference type="SAM" id="MobiDB-lite"/>
    </source>
</evidence>
<keyword evidence="3" id="KW-1185">Reference proteome</keyword>